<feature type="domain" description="DUF7660" evidence="1">
    <location>
        <begin position="12"/>
        <end position="84"/>
    </location>
</feature>
<gene>
    <name evidence="2" type="ORF">DL346_09375</name>
</gene>
<dbReference type="EMBL" id="QLUW01000002">
    <property type="protein sequence ID" value="RAP75660.1"/>
    <property type="molecule type" value="Genomic_DNA"/>
</dbReference>
<protein>
    <recommendedName>
        <fullName evidence="1">DUF7660 domain-containing protein</fullName>
    </recommendedName>
</protein>
<keyword evidence="3" id="KW-1185">Reference proteome</keyword>
<evidence type="ECO:0000313" key="2">
    <source>
        <dbReference type="EMBL" id="RAP75660.1"/>
    </source>
</evidence>
<evidence type="ECO:0000313" key="3">
    <source>
        <dbReference type="Proteomes" id="UP000249260"/>
    </source>
</evidence>
<evidence type="ECO:0000259" key="1">
    <source>
        <dbReference type="Pfam" id="PF24693"/>
    </source>
</evidence>
<organism evidence="2 3">
    <name type="scientific">Paenibacillus montanisoli</name>
    <dbReference type="NCBI Taxonomy" id="2081970"/>
    <lineage>
        <taxon>Bacteria</taxon>
        <taxon>Bacillati</taxon>
        <taxon>Bacillota</taxon>
        <taxon>Bacilli</taxon>
        <taxon>Bacillales</taxon>
        <taxon>Paenibacillaceae</taxon>
        <taxon>Paenibacillus</taxon>
    </lineage>
</organism>
<name>A0A328TZ38_9BACL</name>
<dbReference type="AlphaFoldDB" id="A0A328TZ38"/>
<accession>A0A328TZ38</accession>
<dbReference type="Proteomes" id="UP000249260">
    <property type="component" value="Unassembled WGS sequence"/>
</dbReference>
<proteinExistence type="predicted"/>
<comment type="caution">
    <text evidence="2">The sequence shown here is derived from an EMBL/GenBank/DDBJ whole genome shotgun (WGS) entry which is preliminary data.</text>
</comment>
<sequence length="84" mass="9931">MQPHELINDIKSKEDFLKFLTALRNDLSTNDEDWENPTLARYLEAMEAWITDSDAYYINTNQLVPKQPTWKTFADILYAAKIYE</sequence>
<dbReference type="RefSeq" id="WP_112881886.1">
    <property type="nucleotide sequence ID" value="NZ_QLUW01000002.1"/>
</dbReference>
<dbReference type="InterPro" id="IPR056077">
    <property type="entry name" value="DUF7660"/>
</dbReference>
<dbReference type="OrthoDB" id="1373771at2"/>
<reference evidence="2 3" key="1">
    <citation type="submission" date="2018-06" db="EMBL/GenBank/DDBJ databases">
        <title>Paenibacillus montanisoli sp. nov., isolated from mountain area soil.</title>
        <authorList>
            <person name="Wu M."/>
        </authorList>
    </citation>
    <scope>NUCLEOTIDE SEQUENCE [LARGE SCALE GENOMIC DNA]</scope>
    <source>
        <strain evidence="2 3">RA17</strain>
    </source>
</reference>
<dbReference type="Pfam" id="PF24693">
    <property type="entry name" value="DUF7660"/>
    <property type="match status" value="1"/>
</dbReference>